<dbReference type="AlphaFoldDB" id="A0A934WTG3"/>
<sequence length="129" mass="14237">MPDLYSALIANDHELLDTVLADTEITYSEGILPVVKSVCEDINTLTFNRITDYAALTRFQQDTLLRVCARFLTFKDDNAELLSSTLKSYAISGVSMSFDDAAVLRVGGVIIPQEVFGLLRQTGLTCRVL</sequence>
<reference evidence="1" key="1">
    <citation type="submission" date="2021-01" db="EMBL/GenBank/DDBJ databases">
        <title>Genome public.</title>
        <authorList>
            <person name="Liu C."/>
            <person name="Sun Q."/>
        </authorList>
    </citation>
    <scope>NUCLEOTIDE SEQUENCE</scope>
    <source>
        <strain evidence="1">M6</strain>
    </source>
</reference>
<dbReference type="EMBL" id="JAEQMG010000145">
    <property type="protein sequence ID" value="MBK6089637.1"/>
    <property type="molecule type" value="Genomic_DNA"/>
</dbReference>
<evidence type="ECO:0000313" key="2">
    <source>
        <dbReference type="Proteomes" id="UP000633365"/>
    </source>
</evidence>
<protein>
    <submittedName>
        <fullName evidence="1">Uncharacterized protein</fullName>
    </submittedName>
</protein>
<name>A0A934WTG3_9FIRM</name>
<proteinExistence type="predicted"/>
<evidence type="ECO:0000313" key="1">
    <source>
        <dbReference type="EMBL" id="MBK6089637.1"/>
    </source>
</evidence>
<dbReference type="RefSeq" id="WP_201428344.1">
    <property type="nucleotide sequence ID" value="NZ_JAEQMG010000145.1"/>
</dbReference>
<dbReference type="Proteomes" id="UP000633365">
    <property type="component" value="Unassembled WGS sequence"/>
</dbReference>
<comment type="caution">
    <text evidence="1">The sequence shown here is derived from an EMBL/GenBank/DDBJ whole genome shotgun (WGS) entry which is preliminary data.</text>
</comment>
<accession>A0A934WTG3</accession>
<keyword evidence="2" id="KW-1185">Reference proteome</keyword>
<gene>
    <name evidence="1" type="ORF">JKK62_13475</name>
</gene>
<organism evidence="1 2">
    <name type="scientific">Ruminococcus difficilis</name>
    <dbReference type="NCBI Taxonomy" id="2763069"/>
    <lineage>
        <taxon>Bacteria</taxon>
        <taxon>Bacillati</taxon>
        <taxon>Bacillota</taxon>
        <taxon>Clostridia</taxon>
        <taxon>Eubacteriales</taxon>
        <taxon>Oscillospiraceae</taxon>
        <taxon>Ruminococcus</taxon>
    </lineage>
</organism>